<gene>
    <name evidence="1" type="ORF">QR98_0019470</name>
</gene>
<evidence type="ECO:0000313" key="1">
    <source>
        <dbReference type="EMBL" id="KPM03514.1"/>
    </source>
</evidence>
<dbReference type="Proteomes" id="UP000616769">
    <property type="component" value="Unassembled WGS sequence"/>
</dbReference>
<evidence type="ECO:0000313" key="2">
    <source>
        <dbReference type="Proteomes" id="UP000616769"/>
    </source>
</evidence>
<dbReference type="AlphaFoldDB" id="A0A131ZXU2"/>
<comment type="caution">
    <text evidence="1">The sequence shown here is derived from an EMBL/GenBank/DDBJ whole genome shotgun (WGS) entry which is preliminary data.</text>
</comment>
<reference evidence="1 2" key="1">
    <citation type="journal article" date="2015" name="Parasit. Vectors">
        <title>Draft genome of the scabies mite.</title>
        <authorList>
            <person name="Rider S.D.Jr."/>
            <person name="Morgan M.S."/>
            <person name="Arlian L.G."/>
        </authorList>
    </citation>
    <scope>NUCLEOTIDE SEQUENCE [LARGE SCALE GENOMIC DNA]</scope>
    <source>
        <strain evidence="1">Arlian Lab</strain>
    </source>
</reference>
<dbReference type="EMBL" id="JXLN01005285">
    <property type="protein sequence ID" value="KPM03514.1"/>
    <property type="molecule type" value="Genomic_DNA"/>
</dbReference>
<proteinExistence type="predicted"/>
<protein>
    <submittedName>
        <fullName evidence="1">Uncharacterized protein</fullName>
    </submittedName>
</protein>
<dbReference type="VEuPathDB" id="VectorBase:SSCA004152"/>
<sequence length="65" mass="7654">MKFVEIMRSFKGRLTNFAICLPDSCRAEQMEIAFNKCKPFLLSYHRNPFGDSRAIMLDPKQNQRL</sequence>
<organism evidence="1 2">
    <name type="scientific">Sarcoptes scabiei</name>
    <name type="common">Itch mite</name>
    <name type="synonym">Acarus scabiei</name>
    <dbReference type="NCBI Taxonomy" id="52283"/>
    <lineage>
        <taxon>Eukaryota</taxon>
        <taxon>Metazoa</taxon>
        <taxon>Ecdysozoa</taxon>
        <taxon>Arthropoda</taxon>
        <taxon>Chelicerata</taxon>
        <taxon>Arachnida</taxon>
        <taxon>Acari</taxon>
        <taxon>Acariformes</taxon>
        <taxon>Sarcoptiformes</taxon>
        <taxon>Astigmata</taxon>
        <taxon>Psoroptidia</taxon>
        <taxon>Sarcoptoidea</taxon>
        <taxon>Sarcoptidae</taxon>
        <taxon>Sarcoptinae</taxon>
        <taxon>Sarcoptes</taxon>
    </lineage>
</organism>
<name>A0A131ZXU2_SARSC</name>
<accession>A0A131ZXU2</accession>